<keyword evidence="2" id="KW-1185">Reference proteome</keyword>
<dbReference type="Proteomes" id="UP001174209">
    <property type="component" value="Unassembled WGS sequence"/>
</dbReference>
<dbReference type="EMBL" id="JAROCG010000001">
    <property type="protein sequence ID" value="MDN4611458.1"/>
    <property type="molecule type" value="Genomic_DNA"/>
</dbReference>
<gene>
    <name evidence="1" type="ORF">P5G52_11355</name>
</gene>
<sequence length="69" mass="7434">MAGTVEGGKKAAATNKQRYGLSFYRQIGKTGGKRSRGGGFAFDHDRAVYWGTVGGKSPRKRKKLEADNG</sequence>
<evidence type="ECO:0000313" key="1">
    <source>
        <dbReference type="EMBL" id="MDN4611458.1"/>
    </source>
</evidence>
<accession>A0ABT8K369</accession>
<dbReference type="RefSeq" id="WP_301227442.1">
    <property type="nucleotide sequence ID" value="NZ_JAROCG010000001.1"/>
</dbReference>
<evidence type="ECO:0000313" key="2">
    <source>
        <dbReference type="Proteomes" id="UP001174209"/>
    </source>
</evidence>
<comment type="caution">
    <text evidence="1">The sequence shown here is derived from an EMBL/GenBank/DDBJ whole genome shotgun (WGS) entry which is preliminary data.</text>
</comment>
<name>A0ABT8K369_9MICC</name>
<reference evidence="1" key="1">
    <citation type="submission" date="2023-06" db="EMBL/GenBank/DDBJ databases">
        <title>MT1 and MT2 Draft Genomes of Novel Species.</title>
        <authorList>
            <person name="Venkateswaran K."/>
        </authorList>
    </citation>
    <scope>NUCLEOTIDE SEQUENCE</scope>
    <source>
        <strain evidence="1">IIF3SC-B10</strain>
    </source>
</reference>
<proteinExistence type="predicted"/>
<organism evidence="1 2">
    <name type="scientific">Arthrobacter burdickii</name>
    <dbReference type="NCBI Taxonomy" id="3035920"/>
    <lineage>
        <taxon>Bacteria</taxon>
        <taxon>Bacillati</taxon>
        <taxon>Actinomycetota</taxon>
        <taxon>Actinomycetes</taxon>
        <taxon>Micrococcales</taxon>
        <taxon>Micrococcaceae</taxon>
        <taxon>Arthrobacter</taxon>
    </lineage>
</organism>
<protein>
    <submittedName>
        <fullName evidence="1">Uncharacterized protein</fullName>
    </submittedName>
</protein>